<accession>D3RWP6</accession>
<dbReference type="OrthoDB" id="204801at2157"/>
<proteinExistence type="predicted"/>
<dbReference type="STRING" id="589924.Ferp_0739"/>
<protein>
    <submittedName>
        <fullName evidence="1">Branched-chain amino acid transport</fullName>
    </submittedName>
</protein>
<name>D3RWP6_FERPA</name>
<sequence length="92" mass="10535">MDEPIVIFGMFAVTYFSRALPMLKEFKIENRYIKYIPPSIFAALVFPDVTNFDEKTLAALIVLLVSLKNRNLLLAMFVGVLSLYVLQKAEIF</sequence>
<reference evidence="2" key="1">
    <citation type="submission" date="2010-02" db="EMBL/GenBank/DDBJ databases">
        <title>Complete sequence of Ferroglobus placidus DSM 10642.</title>
        <authorList>
            <consortium name="US DOE Joint Genome Institute"/>
            <person name="Lucas S."/>
            <person name="Copeland A."/>
            <person name="Lapidus A."/>
            <person name="Cheng J.-F."/>
            <person name="Bruce D."/>
            <person name="Goodwin L."/>
            <person name="Pitluck S."/>
            <person name="Saunders E."/>
            <person name="Brettin T."/>
            <person name="Detter J.C."/>
            <person name="Han C."/>
            <person name="Tapia R."/>
            <person name="Larimer F."/>
            <person name="Land M."/>
            <person name="Hauser L."/>
            <person name="Kyrpides N."/>
            <person name="Ivanova N."/>
            <person name="Holmes D."/>
            <person name="Lovley D."/>
            <person name="Kyrpides N."/>
            <person name="Anderson I.J."/>
            <person name="Woyke T."/>
        </authorList>
    </citation>
    <scope>NUCLEOTIDE SEQUENCE [LARGE SCALE GENOMIC DNA]</scope>
    <source>
        <strain evidence="2">DSM 10642 / AEDII12DO</strain>
    </source>
</reference>
<dbReference type="KEGG" id="fpl:Ferp_0739"/>
<dbReference type="eggNOG" id="arCOG06625">
    <property type="taxonomic scope" value="Archaea"/>
</dbReference>
<dbReference type="Pfam" id="PF05437">
    <property type="entry name" value="AzlD"/>
    <property type="match status" value="1"/>
</dbReference>
<dbReference type="InterPro" id="IPR008407">
    <property type="entry name" value="Brnchd-chn_aa_trnsp_AzlD"/>
</dbReference>
<dbReference type="EMBL" id="CP001899">
    <property type="protein sequence ID" value="ADC64909.1"/>
    <property type="molecule type" value="Genomic_DNA"/>
</dbReference>
<dbReference type="RefSeq" id="WP_012965252.1">
    <property type="nucleotide sequence ID" value="NC_013849.1"/>
</dbReference>
<dbReference type="GeneID" id="8778243"/>
<reference evidence="1 2" key="2">
    <citation type="journal article" date="2011" name="Stand. Genomic Sci.">
        <title>Complete genome sequence of Ferroglobus placidus AEDII12DO.</title>
        <authorList>
            <person name="Anderson I."/>
            <person name="Risso C."/>
            <person name="Holmes D."/>
            <person name="Lucas S."/>
            <person name="Copeland A."/>
            <person name="Lapidus A."/>
            <person name="Cheng J.F."/>
            <person name="Bruce D."/>
            <person name="Goodwin L."/>
            <person name="Pitluck S."/>
            <person name="Saunders E."/>
            <person name="Brettin T."/>
            <person name="Detter J.C."/>
            <person name="Han C."/>
            <person name="Tapia R."/>
            <person name="Larimer F."/>
            <person name="Land M."/>
            <person name="Hauser L."/>
            <person name="Woyke T."/>
            <person name="Lovley D."/>
            <person name="Kyrpides N."/>
            <person name="Ivanova N."/>
        </authorList>
    </citation>
    <scope>NUCLEOTIDE SEQUENCE [LARGE SCALE GENOMIC DNA]</scope>
    <source>
        <strain evidence="2">DSM 10642 / AEDII12DO</strain>
    </source>
</reference>
<evidence type="ECO:0000313" key="2">
    <source>
        <dbReference type="Proteomes" id="UP000002613"/>
    </source>
</evidence>
<organism evidence="1 2">
    <name type="scientific">Ferroglobus placidus (strain DSM 10642 / AEDII12DO)</name>
    <dbReference type="NCBI Taxonomy" id="589924"/>
    <lineage>
        <taxon>Archaea</taxon>
        <taxon>Methanobacteriati</taxon>
        <taxon>Methanobacteriota</taxon>
        <taxon>Archaeoglobi</taxon>
        <taxon>Archaeoglobales</taxon>
        <taxon>Archaeoglobaceae</taxon>
        <taxon>Ferroglobus</taxon>
    </lineage>
</organism>
<dbReference type="PaxDb" id="589924-Ferp_0739"/>
<dbReference type="AlphaFoldDB" id="D3RWP6"/>
<keyword evidence="2" id="KW-1185">Reference proteome</keyword>
<dbReference type="HOGENOM" id="CLU_157896_0_1_2"/>
<dbReference type="Proteomes" id="UP000002613">
    <property type="component" value="Chromosome"/>
</dbReference>
<gene>
    <name evidence="1" type="ordered locus">Ferp_0739</name>
</gene>
<evidence type="ECO:0000313" key="1">
    <source>
        <dbReference type="EMBL" id="ADC64909.1"/>
    </source>
</evidence>